<dbReference type="EMBL" id="BAABDD010000015">
    <property type="protein sequence ID" value="GAA3751064.1"/>
    <property type="molecule type" value="Genomic_DNA"/>
</dbReference>
<name>A0ABP7G0U4_9ACTN</name>
<protein>
    <submittedName>
        <fullName evidence="1">Uncharacterized protein</fullName>
    </submittedName>
</protein>
<dbReference type="Proteomes" id="UP001500908">
    <property type="component" value="Unassembled WGS sequence"/>
</dbReference>
<evidence type="ECO:0000313" key="1">
    <source>
        <dbReference type="EMBL" id="GAA3751064.1"/>
    </source>
</evidence>
<proteinExistence type="predicted"/>
<reference evidence="2" key="1">
    <citation type="journal article" date="2019" name="Int. J. Syst. Evol. Microbiol.">
        <title>The Global Catalogue of Microorganisms (GCM) 10K type strain sequencing project: providing services to taxonomists for standard genome sequencing and annotation.</title>
        <authorList>
            <consortium name="The Broad Institute Genomics Platform"/>
            <consortium name="The Broad Institute Genome Sequencing Center for Infectious Disease"/>
            <person name="Wu L."/>
            <person name="Ma J."/>
        </authorList>
    </citation>
    <scope>NUCLEOTIDE SEQUENCE [LARGE SCALE GENOMIC DNA]</scope>
    <source>
        <strain evidence="2">JCM 17137</strain>
    </source>
</reference>
<evidence type="ECO:0000313" key="2">
    <source>
        <dbReference type="Proteomes" id="UP001500908"/>
    </source>
</evidence>
<gene>
    <name evidence="1" type="ORF">GCM10022402_32710</name>
</gene>
<organism evidence="1 2">
    <name type="scientific">Salinactinospora qingdaonensis</name>
    <dbReference type="NCBI Taxonomy" id="702744"/>
    <lineage>
        <taxon>Bacteria</taxon>
        <taxon>Bacillati</taxon>
        <taxon>Actinomycetota</taxon>
        <taxon>Actinomycetes</taxon>
        <taxon>Streptosporangiales</taxon>
        <taxon>Nocardiopsidaceae</taxon>
        <taxon>Salinactinospora</taxon>
    </lineage>
</organism>
<accession>A0ABP7G0U4</accession>
<comment type="caution">
    <text evidence="1">The sequence shown here is derived from an EMBL/GenBank/DDBJ whole genome shotgun (WGS) entry which is preliminary data.</text>
</comment>
<keyword evidence="2" id="KW-1185">Reference proteome</keyword>
<sequence length="435" mass="46917">MPAAACHRKPAVSVFLGIPLVTVTYVTLRRGFELAPIRFSDDVRRRLTAVDRLREVWASHPTRRPGQQEGEVQRRFFRRHMLELHALSGADPLPEATVRHLVAGGWESAEIDAATRERFRRTEEALLAMAEDCRAGQALTPDYLEYLARRLPAGGEPTSITEGFSDEIAAAATVDTHPIIRAAHLYVACERALMATAQAPPEQAPPWHWLLPWAVASFSLMRANYPPLVMDRRLAGAPHRPDAEEHLGVVVELFIGLQTAAMRGELSWTPTGPGRSAATGALGTTIHRRLLEHMRGCAASLTPVLREIDANARTAVGEGAGPEPPALRARLEAAAERALFLPGPECRWVELTATVAGTTVSLVVAVQDVGTPATGVLAVTADARHGEAGGGHDMLDLASTDCVTIIPADSADERQGDVVAFVDDTVSRTVEQLMA</sequence>